<keyword evidence="1" id="KW-1133">Transmembrane helix</keyword>
<proteinExistence type="predicted"/>
<protein>
    <submittedName>
        <fullName evidence="2">Uncharacterized protein</fullName>
    </submittedName>
</protein>
<accession>A0AAV3AMY0</accession>
<dbReference type="EMBL" id="DYDO01000004">
    <property type="protein sequence ID" value="DBA26360.1"/>
    <property type="molecule type" value="Genomic_DNA"/>
</dbReference>
<keyword evidence="3" id="KW-1185">Reference proteome</keyword>
<dbReference type="AlphaFoldDB" id="A0AAV3AMY0"/>
<reference evidence="2" key="1">
    <citation type="thesis" date="2020" institute="ProQuest LLC" country="789 East Eisenhower Parkway, Ann Arbor, MI, USA">
        <title>Comparative Genomics and Chromosome Evolution.</title>
        <authorList>
            <person name="Mudd A.B."/>
        </authorList>
    </citation>
    <scope>NUCLEOTIDE SEQUENCE</scope>
    <source>
        <strain evidence="2">1538</strain>
        <tissue evidence="2">Blood</tissue>
    </source>
</reference>
<evidence type="ECO:0000313" key="3">
    <source>
        <dbReference type="Proteomes" id="UP001181693"/>
    </source>
</evidence>
<dbReference type="Proteomes" id="UP001181693">
    <property type="component" value="Unassembled WGS sequence"/>
</dbReference>
<keyword evidence="1" id="KW-0472">Membrane</keyword>
<organism evidence="2 3">
    <name type="scientific">Pyxicephalus adspersus</name>
    <name type="common">African bullfrog</name>
    <dbReference type="NCBI Taxonomy" id="30357"/>
    <lineage>
        <taxon>Eukaryota</taxon>
        <taxon>Metazoa</taxon>
        <taxon>Chordata</taxon>
        <taxon>Craniata</taxon>
        <taxon>Vertebrata</taxon>
        <taxon>Euteleostomi</taxon>
        <taxon>Amphibia</taxon>
        <taxon>Batrachia</taxon>
        <taxon>Anura</taxon>
        <taxon>Neobatrachia</taxon>
        <taxon>Ranoidea</taxon>
        <taxon>Pyxicephalidae</taxon>
        <taxon>Pyxicephalinae</taxon>
        <taxon>Pyxicephalus</taxon>
    </lineage>
</organism>
<gene>
    <name evidence="2" type="ORF">GDO54_010632</name>
</gene>
<evidence type="ECO:0000256" key="1">
    <source>
        <dbReference type="SAM" id="Phobius"/>
    </source>
</evidence>
<name>A0AAV3AMY0_PYXAD</name>
<comment type="caution">
    <text evidence="2">The sequence shown here is derived from an EMBL/GenBank/DDBJ whole genome shotgun (WGS) entry which is preliminary data.</text>
</comment>
<keyword evidence="1" id="KW-0812">Transmembrane</keyword>
<sequence length="87" mass="10458">MMGDERWTLKERQRSNENKTFCIPFGICFYTVSVCTKLYFYRGKVFHRHKIIRKNLNMTTEVWEQPLLACFNEARSRAAILPHLIIF</sequence>
<feature type="transmembrane region" description="Helical" evidence="1">
    <location>
        <begin position="21"/>
        <end position="41"/>
    </location>
</feature>
<evidence type="ECO:0000313" key="2">
    <source>
        <dbReference type="EMBL" id="DBA26360.1"/>
    </source>
</evidence>